<gene>
    <name evidence="10" type="ORF">COCNU_06G016600</name>
</gene>
<organism evidence="10 11">
    <name type="scientific">Cocos nucifera</name>
    <name type="common">Coconut palm</name>
    <dbReference type="NCBI Taxonomy" id="13894"/>
    <lineage>
        <taxon>Eukaryota</taxon>
        <taxon>Viridiplantae</taxon>
        <taxon>Streptophyta</taxon>
        <taxon>Embryophyta</taxon>
        <taxon>Tracheophyta</taxon>
        <taxon>Spermatophyta</taxon>
        <taxon>Magnoliopsida</taxon>
        <taxon>Liliopsida</taxon>
        <taxon>Arecaceae</taxon>
        <taxon>Arecoideae</taxon>
        <taxon>Cocoseae</taxon>
        <taxon>Attaleinae</taxon>
        <taxon>Cocos</taxon>
    </lineage>
</organism>
<dbReference type="Proteomes" id="UP000797356">
    <property type="component" value="Chromosome 6"/>
</dbReference>
<dbReference type="GO" id="GO:0005634">
    <property type="term" value="C:nucleus"/>
    <property type="evidence" value="ECO:0007669"/>
    <property type="project" value="UniProtKB-SubCell"/>
</dbReference>
<dbReference type="SUPFAM" id="SSF57667">
    <property type="entry name" value="beta-beta-alpha zinc fingers"/>
    <property type="match status" value="3"/>
</dbReference>
<keyword evidence="4" id="KW-0863">Zinc-finger</keyword>
<dbReference type="Pfam" id="PF12874">
    <property type="entry name" value="zf-met"/>
    <property type="match status" value="3"/>
</dbReference>
<evidence type="ECO:0000313" key="11">
    <source>
        <dbReference type="Proteomes" id="UP000797356"/>
    </source>
</evidence>
<dbReference type="InterPro" id="IPR003604">
    <property type="entry name" value="Matrin/U1-like-C_Znf_C2H2"/>
</dbReference>
<dbReference type="InterPro" id="IPR051868">
    <property type="entry name" value="ZN346_ZMAT4"/>
</dbReference>
<dbReference type="EMBL" id="CM017877">
    <property type="protein sequence ID" value="KAG1347831.1"/>
    <property type="molecule type" value="Genomic_DNA"/>
</dbReference>
<evidence type="ECO:0000256" key="1">
    <source>
        <dbReference type="ARBA" id="ARBA00004123"/>
    </source>
</evidence>
<feature type="domain" description="C2H2-type" evidence="8">
    <location>
        <begin position="222"/>
        <end position="246"/>
    </location>
</feature>
<dbReference type="OrthoDB" id="434647at2759"/>
<proteinExistence type="predicted"/>
<keyword evidence="6" id="KW-0539">Nucleus</keyword>
<comment type="caution">
    <text evidence="10">The sequence shown here is derived from an EMBL/GenBank/DDBJ whole genome shotgun (WGS) entry which is preliminary data.</text>
</comment>
<dbReference type="InterPro" id="IPR036236">
    <property type="entry name" value="Znf_C2H2_sf"/>
</dbReference>
<reference evidence="10" key="1">
    <citation type="journal article" date="2017" name="Gigascience">
        <title>The genome draft of coconut (Cocos nucifera).</title>
        <authorList>
            <person name="Xiao Y."/>
            <person name="Xu P."/>
            <person name="Fan H."/>
            <person name="Baudouin L."/>
            <person name="Xia W."/>
            <person name="Bocs S."/>
            <person name="Xu J."/>
            <person name="Li Q."/>
            <person name="Guo A."/>
            <person name="Zhou L."/>
            <person name="Li J."/>
            <person name="Wu Y."/>
            <person name="Ma Z."/>
            <person name="Armero A."/>
            <person name="Issali A.E."/>
            <person name="Liu N."/>
            <person name="Peng M."/>
            <person name="Yang Y."/>
        </authorList>
    </citation>
    <scope>NUCLEOTIDE SEQUENCE</scope>
    <source>
        <tissue evidence="10">Spear leaf of Hainan Tall coconut</tissue>
    </source>
</reference>
<dbReference type="PANTHER" id="PTHR46144">
    <property type="entry name" value="ZINC FINGER PROTEIN 385B-LIKE"/>
    <property type="match status" value="1"/>
</dbReference>
<dbReference type="Gene3D" id="3.30.160.60">
    <property type="entry name" value="Classic Zinc Finger"/>
    <property type="match status" value="3"/>
</dbReference>
<comment type="subcellular location">
    <subcellularLocation>
        <location evidence="1">Nucleus</location>
    </subcellularLocation>
</comment>
<protein>
    <submittedName>
        <fullName evidence="10">Zinc finger protein</fullName>
    </submittedName>
</protein>
<keyword evidence="11" id="KW-1185">Reference proteome</keyword>
<evidence type="ECO:0000259" key="8">
    <source>
        <dbReference type="SMART" id="SM00355"/>
    </source>
</evidence>
<accession>A0A8K0ICN9</accession>
<dbReference type="GO" id="GO:0003676">
    <property type="term" value="F:nucleic acid binding"/>
    <property type="evidence" value="ECO:0007669"/>
    <property type="project" value="InterPro"/>
</dbReference>
<feature type="domain" description="U1-type" evidence="9">
    <location>
        <begin position="313"/>
        <end position="347"/>
    </location>
</feature>
<feature type="domain" description="C2H2-type" evidence="8">
    <location>
        <begin position="150"/>
        <end position="174"/>
    </location>
</feature>
<dbReference type="PANTHER" id="PTHR46144:SF6">
    <property type="entry name" value="C2H2-TYPE DOMAIN-CONTAINING PROTEIN"/>
    <property type="match status" value="1"/>
</dbReference>
<evidence type="ECO:0000256" key="5">
    <source>
        <dbReference type="ARBA" id="ARBA00022833"/>
    </source>
</evidence>
<evidence type="ECO:0000256" key="7">
    <source>
        <dbReference type="SAM" id="MobiDB-lite"/>
    </source>
</evidence>
<evidence type="ECO:0000256" key="6">
    <source>
        <dbReference type="ARBA" id="ARBA00023242"/>
    </source>
</evidence>
<feature type="domain" description="U1-type" evidence="9">
    <location>
        <begin position="219"/>
        <end position="253"/>
    </location>
</feature>
<sequence length="353" mass="37505">MDYRLPQAHQNGHNLFAAAASAHHSQPYVAPSYSYLSNPTPDLNPTIGNDHSAPSADPGALRLSGVDPYAAHSGGYEGYLAGSYPYVQAAAMAAAGGLGLTSYYYGAGGGEAHTSYGAIRKAVSTKKTFEDLETKKQKLIQGGAPTDSVRVCTVCNVVCNSDTVFAAHLAGEKHAMKALGRSSSGLASNLVKPINWTKVAQAAFKSRISKGLKKTPKVVKSVYCEVCRMDCNSQEVLNSHKLGKKHKRNLQKLQESITPKPMNAPVATAGKENAVTGKDKVADAQMKREAFPASKQDLETKKKKVLEGGAAADAVRVCSICSVVCNSQKVFDLHVSGQKHLAMVKKQQEATLS</sequence>
<dbReference type="AlphaFoldDB" id="A0A8K0ICN9"/>
<feature type="region of interest" description="Disordered" evidence="7">
    <location>
        <begin position="40"/>
        <end position="60"/>
    </location>
</feature>
<keyword evidence="5" id="KW-0862">Zinc</keyword>
<keyword evidence="2" id="KW-0479">Metal-binding</keyword>
<reference evidence="10" key="2">
    <citation type="submission" date="2019-07" db="EMBL/GenBank/DDBJ databases">
        <authorList>
            <person name="Yang Y."/>
            <person name="Bocs S."/>
            <person name="Baudouin L."/>
        </authorList>
    </citation>
    <scope>NUCLEOTIDE SEQUENCE</scope>
    <source>
        <tissue evidence="10">Spear leaf of Hainan Tall coconut</tissue>
    </source>
</reference>
<feature type="domain" description="C2H2-type" evidence="8">
    <location>
        <begin position="316"/>
        <end position="340"/>
    </location>
</feature>
<evidence type="ECO:0000256" key="4">
    <source>
        <dbReference type="ARBA" id="ARBA00022771"/>
    </source>
</evidence>
<keyword evidence="3" id="KW-0677">Repeat</keyword>
<name>A0A8K0ICN9_COCNU</name>
<evidence type="ECO:0000256" key="3">
    <source>
        <dbReference type="ARBA" id="ARBA00022737"/>
    </source>
</evidence>
<dbReference type="GO" id="GO:0008270">
    <property type="term" value="F:zinc ion binding"/>
    <property type="evidence" value="ECO:0007669"/>
    <property type="project" value="UniProtKB-KW"/>
</dbReference>
<feature type="domain" description="U1-type" evidence="9">
    <location>
        <begin position="147"/>
        <end position="181"/>
    </location>
</feature>
<feature type="compositionally biased region" description="Polar residues" evidence="7">
    <location>
        <begin position="40"/>
        <end position="49"/>
    </location>
</feature>
<dbReference type="SMART" id="SM00355">
    <property type="entry name" value="ZnF_C2H2"/>
    <property type="match status" value="3"/>
</dbReference>
<evidence type="ECO:0000256" key="2">
    <source>
        <dbReference type="ARBA" id="ARBA00022723"/>
    </source>
</evidence>
<evidence type="ECO:0000313" key="10">
    <source>
        <dbReference type="EMBL" id="KAG1347831.1"/>
    </source>
</evidence>
<dbReference type="InterPro" id="IPR013087">
    <property type="entry name" value="Znf_C2H2_type"/>
</dbReference>
<evidence type="ECO:0000259" key="9">
    <source>
        <dbReference type="SMART" id="SM00451"/>
    </source>
</evidence>
<dbReference type="SMART" id="SM00451">
    <property type="entry name" value="ZnF_U1"/>
    <property type="match status" value="3"/>
</dbReference>